<evidence type="ECO:0000313" key="2">
    <source>
        <dbReference type="Proteomes" id="UP000250266"/>
    </source>
</evidence>
<evidence type="ECO:0000313" key="1">
    <source>
        <dbReference type="EMBL" id="OCK73527.1"/>
    </source>
</evidence>
<feature type="non-terminal residue" evidence="1">
    <location>
        <position position="1"/>
    </location>
</feature>
<keyword evidence="2" id="KW-1185">Reference proteome</keyword>
<organism evidence="1 2">
    <name type="scientific">Lepidopterella palustris CBS 459.81</name>
    <dbReference type="NCBI Taxonomy" id="1314670"/>
    <lineage>
        <taxon>Eukaryota</taxon>
        <taxon>Fungi</taxon>
        <taxon>Dikarya</taxon>
        <taxon>Ascomycota</taxon>
        <taxon>Pezizomycotina</taxon>
        <taxon>Dothideomycetes</taxon>
        <taxon>Pleosporomycetidae</taxon>
        <taxon>Mytilinidiales</taxon>
        <taxon>Argynnaceae</taxon>
        <taxon>Lepidopterella</taxon>
    </lineage>
</organism>
<reference evidence="1 2" key="1">
    <citation type="journal article" date="2016" name="Nat. Commun.">
        <title>Ectomycorrhizal ecology is imprinted in the genome of the dominant symbiotic fungus Cenococcum geophilum.</title>
        <authorList>
            <consortium name="DOE Joint Genome Institute"/>
            <person name="Peter M."/>
            <person name="Kohler A."/>
            <person name="Ohm R.A."/>
            <person name="Kuo A."/>
            <person name="Krutzmann J."/>
            <person name="Morin E."/>
            <person name="Arend M."/>
            <person name="Barry K.W."/>
            <person name="Binder M."/>
            <person name="Choi C."/>
            <person name="Clum A."/>
            <person name="Copeland A."/>
            <person name="Grisel N."/>
            <person name="Haridas S."/>
            <person name="Kipfer T."/>
            <person name="LaButti K."/>
            <person name="Lindquist E."/>
            <person name="Lipzen A."/>
            <person name="Maire R."/>
            <person name="Meier B."/>
            <person name="Mihaltcheva S."/>
            <person name="Molinier V."/>
            <person name="Murat C."/>
            <person name="Poggeler S."/>
            <person name="Quandt C.A."/>
            <person name="Sperisen C."/>
            <person name="Tritt A."/>
            <person name="Tisserant E."/>
            <person name="Crous P.W."/>
            <person name="Henrissat B."/>
            <person name="Nehls U."/>
            <person name="Egli S."/>
            <person name="Spatafora J.W."/>
            <person name="Grigoriev I.V."/>
            <person name="Martin F.M."/>
        </authorList>
    </citation>
    <scope>NUCLEOTIDE SEQUENCE [LARGE SCALE GENOMIC DNA]</scope>
    <source>
        <strain evidence="1 2">CBS 459.81</strain>
    </source>
</reference>
<gene>
    <name evidence="1" type="ORF">K432DRAFT_256707</name>
</gene>
<dbReference type="EMBL" id="KV745739">
    <property type="protein sequence ID" value="OCK73527.1"/>
    <property type="molecule type" value="Genomic_DNA"/>
</dbReference>
<protein>
    <submittedName>
        <fullName evidence="1">Uncharacterized protein</fullName>
    </submittedName>
</protein>
<feature type="non-terminal residue" evidence="1">
    <location>
        <position position="184"/>
    </location>
</feature>
<dbReference type="Proteomes" id="UP000250266">
    <property type="component" value="Unassembled WGS sequence"/>
</dbReference>
<dbReference type="AlphaFoldDB" id="A0A8E2DXI2"/>
<proteinExistence type="predicted"/>
<name>A0A8E2DXI2_9PEZI</name>
<accession>A0A8E2DXI2</accession>
<sequence length="184" mass="21049">YEQQGKLQHLQMSIQMTEFAIQSTPQDDPPCFKKLSMLCFSLFARYKALDAIEDLDQIIERAGEALRTHSSATESQEELLDRLCVALYHRYLRKRETKDLEYAITKMKEAMALHAKISDKPLQDCSLCDLLRCRFLLSGDIKDLENAVSLARNVVAHTTMDDPNRPIRIQILSSMLLSLYHASG</sequence>
<dbReference type="OrthoDB" id="9991317at2759"/>